<protein>
    <submittedName>
        <fullName evidence="1">Uncharacterized protein</fullName>
    </submittedName>
</protein>
<comment type="caution">
    <text evidence="1">The sequence shown here is derived from an EMBL/GenBank/DDBJ whole genome shotgun (WGS) entry which is preliminary data.</text>
</comment>
<dbReference type="EMBL" id="JAPPUY010000008">
    <property type="protein sequence ID" value="MCY4747476.1"/>
    <property type="molecule type" value="Genomic_DNA"/>
</dbReference>
<gene>
    <name evidence="1" type="ORF">NYO99_21080</name>
</gene>
<proteinExistence type="predicted"/>
<name>A0ACC6CGF5_9BURK</name>
<evidence type="ECO:0000313" key="1">
    <source>
        <dbReference type="EMBL" id="MCY4747476.1"/>
    </source>
</evidence>
<sequence length="132" mass="14172">MRATKDRRRLGAVAIGTLIGSWLSIRLQFGTQVSPYVTEELALLGLALVASLLLLAALVPATWLVERLGTDHAATAISLIAALLSTALGLWIYVGLLHRPFALTLARDWPGVLCFGFGGAGYAAAYVWQRRP</sequence>
<accession>A0ACC6CGF5</accession>
<organism evidence="1 2">
    <name type="scientific">Roseateles hydrophilus</name>
    <dbReference type="NCBI Taxonomy" id="2975054"/>
    <lineage>
        <taxon>Bacteria</taxon>
        <taxon>Pseudomonadati</taxon>
        <taxon>Pseudomonadota</taxon>
        <taxon>Betaproteobacteria</taxon>
        <taxon>Burkholderiales</taxon>
        <taxon>Sphaerotilaceae</taxon>
        <taxon>Roseateles</taxon>
    </lineage>
</organism>
<dbReference type="Proteomes" id="UP001076464">
    <property type="component" value="Unassembled WGS sequence"/>
</dbReference>
<keyword evidence="2" id="KW-1185">Reference proteome</keyword>
<evidence type="ECO:0000313" key="2">
    <source>
        <dbReference type="Proteomes" id="UP001076464"/>
    </source>
</evidence>
<reference evidence="1" key="1">
    <citation type="submission" date="2022-08" db="EMBL/GenBank/DDBJ databases">
        <title>Genome sequencing of Pelomonas sp. UHG3.</title>
        <authorList>
            <person name="So Y."/>
        </authorList>
    </citation>
    <scope>NUCLEOTIDE SEQUENCE</scope>
    <source>
        <strain evidence="1">UHG3</strain>
    </source>
</reference>